<dbReference type="EMBL" id="KE124479">
    <property type="protein sequence ID" value="EWC77713.1"/>
    <property type="molecule type" value="Genomic_DNA"/>
</dbReference>
<evidence type="ECO:0000313" key="3">
    <source>
        <dbReference type="EMBL" id="EWC77713.1"/>
    </source>
</evidence>
<feature type="region of interest" description="Disordered" evidence="2">
    <location>
        <begin position="1393"/>
        <end position="1418"/>
    </location>
</feature>
<feature type="region of interest" description="Disordered" evidence="2">
    <location>
        <begin position="931"/>
        <end position="962"/>
    </location>
</feature>
<evidence type="ECO:0000256" key="2">
    <source>
        <dbReference type="SAM" id="MobiDB-lite"/>
    </source>
</evidence>
<keyword evidence="1" id="KW-0175">Coiled coil</keyword>
<dbReference type="PANTHER" id="PTHR15073">
    <property type="entry name" value="MICROTUBULE-ASSOCIATED PROTEIN"/>
    <property type="match status" value="1"/>
</dbReference>
<dbReference type="Proteomes" id="UP000030697">
    <property type="component" value="Unassembled WGS sequence"/>
</dbReference>
<dbReference type="InterPro" id="IPR051483">
    <property type="entry name" value="MAP7_domain-containing"/>
</dbReference>
<accession>W7JRN0</accession>
<dbReference type="OrthoDB" id="376829at2759"/>
<sequence length="1683" mass="201796">MNSKTLEILNLMDEKSFKKCEKLINVGLKSKKNERIYLLLKCLLHSYLNEIKECKSILNNIDSDELDENMFYILVNIYSNINEEVKLIDIYEDILKKVDVNKNNNNNLKCVNKQKLDSERILKNLFDYCLNNCFYKRGNQICLKLYKSTNDSKYLLYNSLLLYMNNADNNMNVYNLCLNFLKNYQCLNTDKVIENFSFFLILYFLNIKRRKFQECLDINEYAYKNDYLLHPLQYNIYKLYTYLIFNKLDKCIDIVTYLIKQIPENTDYYILYMDILIHLLNKQDEKIIHHLAYQKNENNIFHNYKKNYLMYIEFCKKCFINTYIKNKTSKKFIPRDLSDFWKSIIQTQNDTTYYNNNMNSNNNNNNNMSNNHISNNNMDDNNYDHINNNNHDHNYHYFMDNVIQEIIKDILSIYKNVQNKILNNQYKEIYNQNIQHNVWEFLDIINMLDSNIKNYKEDISLIYKNINTIKPFLYFLFIFILKECENYQLLYYIKNYISFLNDDMVSILIIFITCIRNIIYSLIEDALENIKSAKDNNNTLTQSPKETEEIKYKKRKILNYYKQIYNFEKLLYILYKKDVHKSFNKLLSLYYEVTNVIIITDDNMVTLLVEMALYLDKCNICKIKNELNINKNINCMLSKFCDINGIKMEINEYKSVQDFLNLIDYSNKGIYSNNVNNVNNINKQNDVEKKKKINISHDIKLVHRGYYLIVLSLLKYAHQYNMNVTKSNNEQKKKQPVLNNEYINVLVLKIYLNNIIGNFSNLSMITEKLNIKNIQLITFSPILFMHTYYYSYYDTYIDRILKNILNYYTVQQSTLKNTIPKCFQNNSSFKINEIINSYFLNSSNIMMYYIKLIYLFKKQIEAQKGVFYFHLFSSLKNFYLCDQEYVTKFPISKEYINNNNNNNNNNSNHNIMNNNKGVKGHAQIKLIKDKTNQNNKDSSHNNDSNCCEDTQDSDINELSNKEEMKNTKQEIIIKKENIIQKIMFDENKNYPLYLLIKLNNDNINETYPFKELYSKLLLNKYHFLIIDNQVVLMKYNIPSFHFSFYKAFDTFFFNNILYESLDDIDHFQYLKKIKVLTPSEVCGVHMIRDIKTIYPMIFLSNFYNNKGSVQIASHEHVSNITKVSDLFGIPSITSDKYLDCEHEQMKNIHNDYTNGCTNDYTNGYNNEYTNGCTNDYTNDYTNGYNNEYTNDYTNDYNNDYTNDYKNHNTLNYKHKICDCNSDDIMSYENLKKYADYSLKSHEVNFYTNPNTYVSLDKDNYIYKNKFIFRQNKYNDQFNHFSKYSPFDNCLTDLFNYPIQMIYINSIILNTVTYIFHKAYYFKTFQEDKIRKKTLKKVKCAYAYLLYIIYYYELTKYEKESSDNNTEMLPMNDKQNITNVNNYMDMNCNHFVSNNHQTNENNNNNNNNSNNNNNNNNNNICNNHVNHMNNINHNNYNNYDNDVYEYSDLILDQKKKYTVIKNKSNYQYDFNQSFLFSEKLGYYPYIHNHDNLQAAFHNDIYTYISCMYYKCLLAIIHMYLEILDNKDIYESVNSIQSLYNDIYMYLYNNIHYYQNILINDNSYQIINLSCLFKHYNYLVQNINIFSLIIQSIYMDKKKITSHNNNDHIKNLLHTQINLLTTLNQKLNSLLNILDNYTSQATVCPSFLENSEHEVVKEITMFYKKHVTNLCNIINNKIIIIKGYA</sequence>
<organism evidence="3 4">
    <name type="scientific">Plasmodium falciparum UGT5.1</name>
    <dbReference type="NCBI Taxonomy" id="1237627"/>
    <lineage>
        <taxon>Eukaryota</taxon>
        <taxon>Sar</taxon>
        <taxon>Alveolata</taxon>
        <taxon>Apicomplexa</taxon>
        <taxon>Aconoidasida</taxon>
        <taxon>Haemosporida</taxon>
        <taxon>Plasmodiidae</taxon>
        <taxon>Plasmodium</taxon>
        <taxon>Plasmodium (Laverania)</taxon>
    </lineage>
</organism>
<evidence type="ECO:0000256" key="1">
    <source>
        <dbReference type="ARBA" id="ARBA00023054"/>
    </source>
</evidence>
<reference evidence="3 4" key="1">
    <citation type="submission" date="2013-02" db="EMBL/GenBank/DDBJ databases">
        <title>The Genome Sequence of Plasmodium falciparum UGT5.1.</title>
        <authorList>
            <consortium name="The Broad Institute Genome Sequencing Platform"/>
            <consortium name="The Broad Institute Genome Sequencing Center for Infectious Disease"/>
            <person name="Neafsey D."/>
            <person name="Cheeseman I."/>
            <person name="Volkman S."/>
            <person name="Adams J."/>
            <person name="Walker B."/>
            <person name="Young S.K."/>
            <person name="Zeng Q."/>
            <person name="Gargeya S."/>
            <person name="Fitzgerald M."/>
            <person name="Haas B."/>
            <person name="Abouelleil A."/>
            <person name="Alvarado L."/>
            <person name="Arachchi H.M."/>
            <person name="Berlin A.M."/>
            <person name="Chapman S.B."/>
            <person name="Dewar J."/>
            <person name="Goldberg J."/>
            <person name="Griggs A."/>
            <person name="Gujja S."/>
            <person name="Hansen M."/>
            <person name="Howarth C."/>
            <person name="Imamovic A."/>
            <person name="Larimer J."/>
            <person name="McCowan C."/>
            <person name="Murphy C."/>
            <person name="Neiman D."/>
            <person name="Pearson M."/>
            <person name="Priest M."/>
            <person name="Roberts A."/>
            <person name="Saif S."/>
            <person name="Shea T."/>
            <person name="Sisk P."/>
            <person name="Sykes S."/>
            <person name="Wortman J."/>
            <person name="Nusbaum C."/>
            <person name="Birren B."/>
        </authorList>
    </citation>
    <scope>NUCLEOTIDE SEQUENCE [LARGE SCALE GENOMIC DNA]</scope>
    <source>
        <strain evidence="3 4">UGT5.1</strain>
    </source>
</reference>
<evidence type="ECO:0000313" key="4">
    <source>
        <dbReference type="Proteomes" id="UP000030697"/>
    </source>
</evidence>
<protein>
    <submittedName>
        <fullName evidence="3">Uncharacterized protein</fullName>
    </submittedName>
</protein>
<proteinExistence type="predicted"/>
<feature type="compositionally biased region" description="Low complexity" evidence="2">
    <location>
        <begin position="932"/>
        <end position="945"/>
    </location>
</feature>
<name>W7JRN0_PLAFA</name>
<gene>
    <name evidence="3" type="ORF">C923_01617</name>
</gene>